<name>T0C471_ALIAG</name>
<feature type="compositionally biased region" description="Polar residues" evidence="1">
    <location>
        <begin position="415"/>
        <end position="428"/>
    </location>
</feature>
<sequence>MEWTADTNYYRMGPKEVESAPDESGVLQAKRDIEPWLSAVFQSEHLSVLLGSGFTTAVSHVAGVTSTTMSEIQFGDLGKLPYEDRVNEFARESAKAMGRGDSNIEDQIRAANTLLEGLKIIRDSNVTVWEDAINRVLGSFMISILETEAGIERAIRDGNHLVERVLVSLLLSFASRTASRERLNLFTTNYDRLVEYGCDLVGLRSIDRFVGALTPIFRSSRIDVDMHYNPPGIRGEPRFLEGVVRYTKLHGSIDWRFENNQLRRYTIPFGAPSNHTDVVSRRSESVMIYPNPAKDVETLEFPYADLFRDFSSALCRPNSALVTYGYGFGDDHINRVLADMLTIPSTHLVIISWDHANGRIESFLDKVGRHAQISLMVGHHFGDIQNLVNYYLPKPSIDEISIRKAALVTRRTSATEDQPSTVLDSQSIYGGERP</sequence>
<dbReference type="Proteomes" id="UP000829401">
    <property type="component" value="Chromosome"/>
</dbReference>
<accession>A0A9E6ZFI4</accession>
<organism evidence="2 3">
    <name type="scientific">Alicyclobacillus acidoterrestris (strain ATCC 49025 / DSM 3922 / CIP 106132 / NCIMB 13137 / GD3B)</name>
    <dbReference type="NCBI Taxonomy" id="1356854"/>
    <lineage>
        <taxon>Bacteria</taxon>
        <taxon>Bacillati</taxon>
        <taxon>Bacillota</taxon>
        <taxon>Bacilli</taxon>
        <taxon>Bacillales</taxon>
        <taxon>Alicyclobacillaceae</taxon>
        <taxon>Alicyclobacillus</taxon>
    </lineage>
</organism>
<dbReference type="AlphaFoldDB" id="T0C471"/>
<gene>
    <name evidence="2" type="ORF">K1I37_00405</name>
</gene>
<dbReference type="KEGG" id="aaco:K1I37_00405"/>
<dbReference type="RefSeq" id="WP_021296330.1">
    <property type="nucleotide sequence ID" value="NZ_AURB01000127.1"/>
</dbReference>
<reference evidence="3" key="1">
    <citation type="journal article" date="2022" name="G3 (Bethesda)">
        <title>Unveiling the complete genome sequence of Alicyclobacillus acidoterrestris DSM 3922T, a taint-producing strain.</title>
        <authorList>
            <person name="Leonardo I.C."/>
            <person name="Barreto Crespo M.T."/>
            <person name="Gaspar F.B."/>
        </authorList>
    </citation>
    <scope>NUCLEOTIDE SEQUENCE [LARGE SCALE GENOMIC DNA]</scope>
    <source>
        <strain evidence="3">DSM 3922</strain>
    </source>
</reference>
<dbReference type="STRING" id="1356854.N007_06460"/>
<feature type="region of interest" description="Disordered" evidence="1">
    <location>
        <begin position="415"/>
        <end position="434"/>
    </location>
</feature>
<dbReference type="EMBL" id="CP080467">
    <property type="protein sequence ID" value="UNO49065.1"/>
    <property type="molecule type" value="Genomic_DNA"/>
</dbReference>
<accession>T0C471</accession>
<evidence type="ECO:0000256" key="1">
    <source>
        <dbReference type="SAM" id="MobiDB-lite"/>
    </source>
</evidence>
<dbReference type="eggNOG" id="ENOG502Z924">
    <property type="taxonomic scope" value="Bacteria"/>
</dbReference>
<dbReference type="Pfam" id="PF13289">
    <property type="entry name" value="SIR2_2"/>
    <property type="match status" value="1"/>
</dbReference>
<evidence type="ECO:0000313" key="3">
    <source>
        <dbReference type="Proteomes" id="UP000829401"/>
    </source>
</evidence>
<proteinExistence type="predicted"/>
<protein>
    <submittedName>
        <fullName evidence="2">SIR2 family protein</fullName>
    </submittedName>
</protein>
<keyword evidence="3" id="KW-1185">Reference proteome</keyword>
<evidence type="ECO:0000313" key="2">
    <source>
        <dbReference type="EMBL" id="UNO49065.1"/>
    </source>
</evidence>